<dbReference type="GO" id="GO:0140861">
    <property type="term" value="P:DNA repair-dependent chromatin remodeling"/>
    <property type="evidence" value="ECO:0007669"/>
    <property type="project" value="UniProtKB-ARBA"/>
</dbReference>
<protein>
    <recommendedName>
        <fullName evidence="2">protein acetyllysine N-acetyltransferase</fullName>
        <ecNumber evidence="2">2.3.1.286</ecNumber>
    </recommendedName>
    <alternativeName>
        <fullName evidence="10">Regulatory protein SIR2 homolog 7</fullName>
    </alternativeName>
    <alternativeName>
        <fullName evidence="9">SIR2-like protein 7</fullName>
    </alternativeName>
</protein>
<dbReference type="InParanoid" id="A0A6I8TDE4"/>
<feature type="compositionally biased region" description="Acidic residues" evidence="16">
    <location>
        <begin position="1368"/>
        <end position="1383"/>
    </location>
</feature>
<dbReference type="FunCoup" id="A0A6I8TDE4">
    <property type="interactions" value="466"/>
</dbReference>
<feature type="compositionally biased region" description="Polar residues" evidence="16">
    <location>
        <begin position="578"/>
        <end position="608"/>
    </location>
</feature>
<proteinExistence type="inferred from homology"/>
<dbReference type="GO" id="GO:0010468">
    <property type="term" value="P:regulation of gene expression"/>
    <property type="evidence" value="ECO:0007669"/>
    <property type="project" value="UniProtKB-ARBA"/>
</dbReference>
<evidence type="ECO:0000256" key="2">
    <source>
        <dbReference type="ARBA" id="ARBA00012928"/>
    </source>
</evidence>
<feature type="compositionally biased region" description="Basic and acidic residues" evidence="16">
    <location>
        <begin position="1407"/>
        <end position="1435"/>
    </location>
</feature>
<dbReference type="GO" id="GO:0070403">
    <property type="term" value="F:NAD+ binding"/>
    <property type="evidence" value="ECO:0007669"/>
    <property type="project" value="InterPro"/>
</dbReference>
<feature type="compositionally biased region" description="Polar residues" evidence="16">
    <location>
        <begin position="725"/>
        <end position="734"/>
    </location>
</feature>
<dbReference type="InterPro" id="IPR003000">
    <property type="entry name" value="Sirtuin"/>
</dbReference>
<feature type="compositionally biased region" description="Pro residues" evidence="16">
    <location>
        <begin position="463"/>
        <end position="472"/>
    </location>
</feature>
<feature type="compositionally biased region" description="Polar residues" evidence="16">
    <location>
        <begin position="652"/>
        <end position="661"/>
    </location>
</feature>
<evidence type="ECO:0000256" key="7">
    <source>
        <dbReference type="ARBA" id="ARBA00023027"/>
    </source>
</evidence>
<feature type="compositionally biased region" description="Polar residues" evidence="16">
    <location>
        <begin position="1092"/>
        <end position="1109"/>
    </location>
</feature>
<feature type="region of interest" description="Disordered" evidence="16">
    <location>
        <begin position="1368"/>
        <end position="1448"/>
    </location>
</feature>
<organism evidence="18 19">
    <name type="scientific">Aedes aegypti</name>
    <name type="common">Yellowfever mosquito</name>
    <name type="synonym">Culex aegypti</name>
    <dbReference type="NCBI Taxonomy" id="7159"/>
    <lineage>
        <taxon>Eukaryota</taxon>
        <taxon>Metazoa</taxon>
        <taxon>Ecdysozoa</taxon>
        <taxon>Arthropoda</taxon>
        <taxon>Hexapoda</taxon>
        <taxon>Insecta</taxon>
        <taxon>Pterygota</taxon>
        <taxon>Neoptera</taxon>
        <taxon>Endopterygota</taxon>
        <taxon>Diptera</taxon>
        <taxon>Nematocera</taxon>
        <taxon>Culicoidea</taxon>
        <taxon>Culicidae</taxon>
        <taxon>Culicinae</taxon>
        <taxon>Aedini</taxon>
        <taxon>Aedes</taxon>
        <taxon>Stegomyia</taxon>
    </lineage>
</organism>
<dbReference type="GO" id="GO:0046872">
    <property type="term" value="F:metal ion binding"/>
    <property type="evidence" value="ECO:0007669"/>
    <property type="project" value="UniProtKB-KW"/>
</dbReference>
<dbReference type="Gene3D" id="3.40.50.1220">
    <property type="entry name" value="TPP-binding domain"/>
    <property type="match status" value="1"/>
</dbReference>
<feature type="region of interest" description="Disordered" evidence="16">
    <location>
        <begin position="567"/>
        <end position="614"/>
    </location>
</feature>
<dbReference type="PANTHER" id="PTHR11085">
    <property type="entry name" value="NAD-DEPENDENT PROTEIN DEACYLASE SIRTUIN-5, MITOCHONDRIAL-RELATED"/>
    <property type="match status" value="1"/>
</dbReference>
<keyword evidence="5 15" id="KW-0479">Metal-binding</keyword>
<comment type="catalytic activity">
    <reaction evidence="13">
        <text>N(6)-propanoyl-L-lysyl-[protein] + NAD(+) + H2O = 3''-O-propanoyl-ADP-D-ribose + nicotinamide + L-lysyl-[protein]</text>
        <dbReference type="Rhea" id="RHEA:23500"/>
        <dbReference type="Rhea" id="RHEA-COMP:9752"/>
        <dbReference type="Rhea" id="RHEA-COMP:13758"/>
        <dbReference type="ChEBI" id="CHEBI:15377"/>
        <dbReference type="ChEBI" id="CHEBI:17154"/>
        <dbReference type="ChEBI" id="CHEBI:29969"/>
        <dbReference type="ChEBI" id="CHEBI:57540"/>
        <dbReference type="ChEBI" id="CHEBI:138019"/>
        <dbReference type="ChEBI" id="CHEBI:145015"/>
    </reaction>
    <physiologicalReaction direction="left-to-right" evidence="13">
        <dbReference type="Rhea" id="RHEA:23501"/>
    </physiologicalReaction>
</comment>
<keyword evidence="7" id="KW-0520">NAD</keyword>
<feature type="domain" description="Deacetylase sirtuin-type" evidence="17">
    <location>
        <begin position="92"/>
        <end position="339"/>
    </location>
</feature>
<evidence type="ECO:0000256" key="11">
    <source>
        <dbReference type="ARBA" id="ARBA00050237"/>
    </source>
</evidence>
<dbReference type="InterPro" id="IPR029035">
    <property type="entry name" value="DHS-like_NAD/FAD-binding_dom"/>
</dbReference>
<feature type="active site" description="Proton acceptor" evidence="15">
    <location>
        <position position="197"/>
    </location>
</feature>
<feature type="compositionally biased region" description="Polar residues" evidence="16">
    <location>
        <begin position="1051"/>
        <end position="1062"/>
    </location>
</feature>
<keyword evidence="19" id="KW-1185">Reference proteome</keyword>
<evidence type="ECO:0000256" key="15">
    <source>
        <dbReference type="PROSITE-ProRule" id="PRU00236"/>
    </source>
</evidence>
<feature type="compositionally biased region" description="Low complexity" evidence="16">
    <location>
        <begin position="1035"/>
        <end position="1044"/>
    </location>
</feature>
<dbReference type="GO" id="GO:0005634">
    <property type="term" value="C:nucleus"/>
    <property type="evidence" value="ECO:0007669"/>
    <property type="project" value="TreeGrafter"/>
</dbReference>
<gene>
    <name evidence="18" type="primary">5568215</name>
</gene>
<comment type="catalytic activity">
    <reaction evidence="11">
        <text>N(6)-decanoyl-L-lysyl-[protein] + NAD(+) + H2O = 2''-O-decanoyl-ADP-D-ribose + nicotinamide + L-lysyl-[protein]</text>
        <dbReference type="Rhea" id="RHEA:70631"/>
        <dbReference type="Rhea" id="RHEA-COMP:9752"/>
        <dbReference type="Rhea" id="RHEA-COMP:17932"/>
        <dbReference type="ChEBI" id="CHEBI:15377"/>
        <dbReference type="ChEBI" id="CHEBI:17154"/>
        <dbReference type="ChEBI" id="CHEBI:29969"/>
        <dbReference type="ChEBI" id="CHEBI:57540"/>
        <dbReference type="ChEBI" id="CHEBI:143222"/>
        <dbReference type="ChEBI" id="CHEBI:189688"/>
    </reaction>
    <physiologicalReaction direction="left-to-right" evidence="11">
        <dbReference type="Rhea" id="RHEA:70632"/>
    </physiologicalReaction>
</comment>
<evidence type="ECO:0000256" key="13">
    <source>
        <dbReference type="ARBA" id="ARBA00051399"/>
    </source>
</evidence>
<evidence type="ECO:0000256" key="4">
    <source>
        <dbReference type="ARBA" id="ARBA00022679"/>
    </source>
</evidence>
<evidence type="ECO:0000256" key="6">
    <source>
        <dbReference type="ARBA" id="ARBA00022833"/>
    </source>
</evidence>
<dbReference type="InterPro" id="IPR026590">
    <property type="entry name" value="Ssirtuin_cat_dom"/>
</dbReference>
<feature type="region of interest" description="Disordered" evidence="16">
    <location>
        <begin position="628"/>
        <end position="790"/>
    </location>
</feature>
<dbReference type="Proteomes" id="UP000008820">
    <property type="component" value="Chromosome 3"/>
</dbReference>
<dbReference type="InterPro" id="IPR050134">
    <property type="entry name" value="NAD-dep_sirtuin_deacylases"/>
</dbReference>
<dbReference type="Pfam" id="PF02146">
    <property type="entry name" value="SIR2"/>
    <property type="match status" value="1"/>
</dbReference>
<feature type="region of interest" description="Disordered" evidence="16">
    <location>
        <begin position="1023"/>
        <end position="1200"/>
    </location>
</feature>
<keyword evidence="6 15" id="KW-0862">Zinc</keyword>
<feature type="compositionally biased region" description="Basic and acidic residues" evidence="16">
    <location>
        <begin position="707"/>
        <end position="722"/>
    </location>
</feature>
<feature type="compositionally biased region" description="Basic and acidic residues" evidence="16">
    <location>
        <begin position="1384"/>
        <end position="1400"/>
    </location>
</feature>
<feature type="binding site" evidence="15">
    <location>
        <position position="205"/>
    </location>
    <ligand>
        <name>Zn(2+)</name>
        <dbReference type="ChEBI" id="CHEBI:29105"/>
    </ligand>
</feature>
<feature type="compositionally biased region" description="Basic and acidic residues" evidence="16">
    <location>
        <begin position="630"/>
        <end position="651"/>
    </location>
</feature>
<dbReference type="PROSITE" id="PS50305">
    <property type="entry name" value="SIRTUIN"/>
    <property type="match status" value="1"/>
</dbReference>
<dbReference type="OrthoDB" id="2919105at2759"/>
<evidence type="ECO:0000256" key="3">
    <source>
        <dbReference type="ARBA" id="ARBA00022553"/>
    </source>
</evidence>
<evidence type="ECO:0000256" key="9">
    <source>
        <dbReference type="ARBA" id="ARBA00041832"/>
    </source>
</evidence>
<dbReference type="GO" id="GO:0000785">
    <property type="term" value="C:chromatin"/>
    <property type="evidence" value="ECO:0007669"/>
    <property type="project" value="TreeGrafter"/>
</dbReference>
<dbReference type="FunFam" id="3.40.50.1220:FF:000038">
    <property type="entry name" value="NAD-dependent protein deacetylase sirtuin-6 isoform X2"/>
    <property type="match status" value="1"/>
</dbReference>
<feature type="compositionally biased region" description="Basic and acidic residues" evidence="16">
    <location>
        <begin position="1175"/>
        <end position="1184"/>
    </location>
</feature>
<feature type="binding site" evidence="15">
    <location>
        <position position="238"/>
    </location>
    <ligand>
        <name>Zn(2+)</name>
        <dbReference type="ChEBI" id="CHEBI:29105"/>
    </ligand>
</feature>
<feature type="binding site" evidence="15">
    <location>
        <position position="208"/>
    </location>
    <ligand>
        <name>Zn(2+)</name>
        <dbReference type="ChEBI" id="CHEBI:29105"/>
    </ligand>
</feature>
<reference evidence="18" key="2">
    <citation type="submission" date="2020-05" db="UniProtKB">
        <authorList>
            <consortium name="EnsemblMetazoa"/>
        </authorList>
    </citation>
    <scope>IDENTIFICATION</scope>
    <source>
        <strain evidence="18">LVP_AGWG</strain>
    </source>
</reference>
<keyword evidence="3" id="KW-0597">Phosphoprotein</keyword>
<evidence type="ECO:0000313" key="19">
    <source>
        <dbReference type="Proteomes" id="UP000008820"/>
    </source>
</evidence>
<feature type="compositionally biased region" description="Basic and acidic residues" evidence="16">
    <location>
        <begin position="735"/>
        <end position="766"/>
    </location>
</feature>
<evidence type="ECO:0000256" key="14">
    <source>
        <dbReference type="ARBA" id="ARBA00052763"/>
    </source>
</evidence>
<comment type="catalytic activity">
    <reaction evidence="14">
        <text>N(6)-glutaryl-L-lysyl-[protein] + NAD(+) + H2O = 2''-O-glutaryl-ADP-D-ribose + nicotinamide + L-lysyl-[protein]</text>
        <dbReference type="Rhea" id="RHEA:47664"/>
        <dbReference type="Rhea" id="RHEA-COMP:9752"/>
        <dbReference type="Rhea" id="RHEA-COMP:11875"/>
        <dbReference type="ChEBI" id="CHEBI:15377"/>
        <dbReference type="ChEBI" id="CHEBI:17154"/>
        <dbReference type="ChEBI" id="CHEBI:29969"/>
        <dbReference type="ChEBI" id="CHEBI:57540"/>
        <dbReference type="ChEBI" id="CHEBI:87828"/>
        <dbReference type="ChEBI" id="CHEBI:87829"/>
    </reaction>
    <physiologicalReaction direction="left-to-right" evidence="14">
        <dbReference type="Rhea" id="RHEA:47665"/>
    </physiologicalReaction>
</comment>
<evidence type="ECO:0000259" key="17">
    <source>
        <dbReference type="PROSITE" id="PS50305"/>
    </source>
</evidence>
<dbReference type="GO" id="GO:0097372">
    <property type="term" value="F:histone H3K18 deacetylase activity, NAD-dependent"/>
    <property type="evidence" value="ECO:0007669"/>
    <property type="project" value="TreeGrafter"/>
</dbReference>
<evidence type="ECO:0000256" key="5">
    <source>
        <dbReference type="ARBA" id="ARBA00022723"/>
    </source>
</evidence>
<evidence type="ECO:0000256" key="12">
    <source>
        <dbReference type="ARBA" id="ARBA00051105"/>
    </source>
</evidence>
<feature type="region of interest" description="Disordered" evidence="16">
    <location>
        <begin position="454"/>
        <end position="499"/>
    </location>
</feature>
<evidence type="ECO:0000256" key="1">
    <source>
        <dbReference type="ARBA" id="ARBA00001947"/>
    </source>
</evidence>
<evidence type="ECO:0000256" key="16">
    <source>
        <dbReference type="SAM" id="MobiDB-lite"/>
    </source>
</evidence>
<feature type="binding site" evidence="15">
    <location>
        <position position="235"/>
    </location>
    <ligand>
        <name>Zn(2+)</name>
        <dbReference type="ChEBI" id="CHEBI:29105"/>
    </ligand>
</feature>
<dbReference type="PANTHER" id="PTHR11085:SF1">
    <property type="entry name" value="NAD-DEPENDENT PROTEIN DEACETYLASE SIRTUIN-7"/>
    <property type="match status" value="1"/>
</dbReference>
<evidence type="ECO:0000313" key="18">
    <source>
        <dbReference type="EnsemblMetazoa" id="AAEL006655-PB"/>
    </source>
</evidence>
<feature type="compositionally biased region" description="Low complexity" evidence="16">
    <location>
        <begin position="480"/>
        <end position="493"/>
    </location>
</feature>
<comment type="catalytic activity">
    <reaction evidence="12">
        <text>N(6)-succinyl-L-lysyl-[protein] + NAD(+) + H2O = 2''-O-succinyl-ADP-D-ribose + nicotinamide + L-lysyl-[protein]</text>
        <dbReference type="Rhea" id="RHEA:47668"/>
        <dbReference type="Rhea" id="RHEA-COMP:9752"/>
        <dbReference type="Rhea" id="RHEA-COMP:11877"/>
        <dbReference type="ChEBI" id="CHEBI:15377"/>
        <dbReference type="ChEBI" id="CHEBI:17154"/>
        <dbReference type="ChEBI" id="CHEBI:29969"/>
        <dbReference type="ChEBI" id="CHEBI:57540"/>
        <dbReference type="ChEBI" id="CHEBI:87830"/>
        <dbReference type="ChEBI" id="CHEBI:87832"/>
    </reaction>
    <physiologicalReaction direction="left-to-right" evidence="12">
        <dbReference type="Rhea" id="RHEA:47669"/>
    </physiologicalReaction>
</comment>
<sequence>MMRLKGIKPSAILEQGTKRCRRSETKQEECPKKKKLDLWKKIVSILNKAESKRSGDDERLLGNHKTLVKQILERRKRRVVYKERMLEKEDEPEEIETKALRLAQAIARSNHLMVYTGAGISTSAKIPDYRGSQGIWTLLAQGKDIGEYDLSLADPTYTHMALSELHRRGILKHVVSQNCDGLHLRSGLPRFCLSEVHGNMYVEVCKNCKPNVEYWRLFDTTQRTSTHKHKTNRRCRKCGKPLIDTIVHFGERGQLKWPLNWAGATPHTEKTDAILCLGSSLKVLRKYNWLWAIDKPIKKRPKLFIVNLQWTPKDKVSALKINGKCDEVMRLVMKHLNIDVPEYNRIKDPIFAHATLLLPEEQHTASQPMLKKAIKDEICGESSSSNGFQVKQEPLADNVEVKKEPTLQQIPLLLSPPSLLTPQQLYINNLLLQQQLNNYNIVLNAAQLQIKNEANPDSTTLPPKLPVPPLVPCSPNGIRPATSPQSTPHQQPIPQSPPPVNVIKIDTASSLFGNLRHMMNPGIDPGSLKSPTATDPKPMTTPSKIHILMKPFMPAATDVPKLIPLTVPVKPEPDKPSDNCTVNQTETPLNLLQSSDSTETNTEKQSASVFDDPVKISESLPDCILQQDETVQKQPDEKVRTDVPPADDVKSLSDTPSTLSKSETDGRVESINDPQQCETDSTLRDTEQTSAKAENSLPNHVEVSGEVEPKSTEEKDDNHAESDSVETGTPLVSSERTKSMDNCCDKIEDPGRENSLEAPPDTKRLTGSEAETTGTKPAEDPQASQPPPPNTVKVILSHSPIFSLYESAPKFVNGFPPGLTLINPIKFQLPIKLQPTPNAAGAAPNSQPLAGTTVPTKVLGDSNNKNVPVPPTNPIDRKILAASRIILGGQQPILPRLVTPSRGTSELKSFRLRSPQNNIPGNKDVVDPPRPIGPSISKVASPPHSTNGLLVRPPLIVNGAVPSPLMINGMPAIITSNVGTNAQKAIPVNPAHRFPIAYVLNNGMQNQTGNIVLLTAPPRPMSPTKVFTPSFPQVPIQKTPTKLPQTPPDSTPDQSIQDTSTADMKPHPPPPTDDESRQTPSKTARRSRRIESTTNDENTPAVTDCTVESTPDKVTLETPQKTDVDSTPDETTPSPGRTRSFRIRKKTDFLNIKHPEKKRPKKDPPKDVTPNATKQDVKQDDSAAKEPQQTPTKPVAGQPTVLQTIVMSPSGASFLRTPPTSPAGSTIPMRSFLTFTPPGGYLQQFVTTSTLQGGVAESAQEKVKRILNYCKVLQAQGSGQLPQWYDVNYAYSGLHSIIHPPPPNVNLWGGSPNKQQREAAVECKFCFENYRQPVCQFYATQPAEFAVKSMRRGKTIVCECCDFSDEEDEQQDEIKTEEEDKEDAEEKVPKDEQVEVKEEINPVPSTSKEEIKSELESDASEEKPLDKRQLDEAGARQKRLTVRQEQTPVVSKESSVKAIVGKKSRVRPGWYGKGYGKLRKKKKRFV</sequence>
<name>A0A6I8TDE4_AEDAE</name>
<dbReference type="SUPFAM" id="SSF52467">
    <property type="entry name" value="DHS-like NAD/FAD-binding domain"/>
    <property type="match status" value="1"/>
</dbReference>
<dbReference type="EnsemblMetazoa" id="AAEL006655-RB">
    <property type="protein sequence ID" value="AAEL006655-PB"/>
    <property type="gene ID" value="AAEL006655"/>
</dbReference>
<feature type="compositionally biased region" description="Basic and acidic residues" evidence="16">
    <location>
        <begin position="1110"/>
        <end position="1124"/>
    </location>
</feature>
<dbReference type="GO" id="GO:0035861">
    <property type="term" value="C:site of double-strand break"/>
    <property type="evidence" value="ECO:0007669"/>
    <property type="project" value="UniProtKB-ARBA"/>
</dbReference>
<reference evidence="18 19" key="1">
    <citation type="submission" date="2017-06" db="EMBL/GenBank/DDBJ databases">
        <title>Aedes aegypti genome working group (AGWG) sequencing and assembly.</title>
        <authorList>
            <consortium name="Aedes aegypti Genome Working Group (AGWG)"/>
            <person name="Matthews B.J."/>
        </authorList>
    </citation>
    <scope>NUCLEOTIDE SEQUENCE [LARGE SCALE GENOMIC DNA]</scope>
    <source>
        <strain evidence="18 19">LVP_AGWG</strain>
    </source>
</reference>
<keyword evidence="4" id="KW-0808">Transferase</keyword>
<accession>A0A6I8TDE4</accession>
<dbReference type="Gene3D" id="2.20.28.200">
    <property type="match status" value="1"/>
</dbReference>
<dbReference type="FunFam" id="2.20.28.200:FF:000002">
    <property type="entry name" value="NAD-dependent deacetylase sirtuin-7"/>
    <property type="match status" value="1"/>
</dbReference>
<evidence type="ECO:0000256" key="10">
    <source>
        <dbReference type="ARBA" id="ARBA00043038"/>
    </source>
</evidence>
<comment type="cofactor">
    <cofactor evidence="1">
        <name>Zn(2+)</name>
        <dbReference type="ChEBI" id="CHEBI:29105"/>
    </cofactor>
</comment>
<feature type="compositionally biased region" description="Polar residues" evidence="16">
    <location>
        <begin position="688"/>
        <end position="698"/>
    </location>
</feature>
<evidence type="ECO:0000256" key="8">
    <source>
        <dbReference type="ARBA" id="ARBA00038170"/>
    </source>
</evidence>
<comment type="similarity">
    <text evidence="8">Belongs to the sirtuin family. Class IV subfamily.</text>
</comment>
<dbReference type="EC" id="2.3.1.286" evidence="2"/>